<comment type="caution">
    <text evidence="2">The sequence shown here is derived from an EMBL/GenBank/DDBJ whole genome shotgun (WGS) entry which is preliminary data.</text>
</comment>
<protein>
    <submittedName>
        <fullName evidence="2">Uncharacterized protein</fullName>
    </submittedName>
</protein>
<sequence>MKHDTNKKQKSWLRKLSRSTPPPVKKGDTRISISSLRKLARTKEHEDILKLIERETIPSVRAAWIDYFLEKTKHSKYKKSE</sequence>
<reference evidence="2" key="1">
    <citation type="journal article" date="2014" name="Front. Microbiol.">
        <title>High frequency of phylogenetically diverse reductive dehalogenase-homologous genes in deep subseafloor sedimentary metagenomes.</title>
        <authorList>
            <person name="Kawai M."/>
            <person name="Futagami T."/>
            <person name="Toyoda A."/>
            <person name="Takaki Y."/>
            <person name="Nishi S."/>
            <person name="Hori S."/>
            <person name="Arai W."/>
            <person name="Tsubouchi T."/>
            <person name="Morono Y."/>
            <person name="Uchiyama I."/>
            <person name="Ito T."/>
            <person name="Fujiyama A."/>
            <person name="Inagaki F."/>
            <person name="Takami H."/>
        </authorList>
    </citation>
    <scope>NUCLEOTIDE SEQUENCE</scope>
    <source>
        <strain evidence="2">Expedition CK06-06</strain>
    </source>
</reference>
<accession>X1CWJ0</accession>
<organism evidence="2">
    <name type="scientific">marine sediment metagenome</name>
    <dbReference type="NCBI Taxonomy" id="412755"/>
    <lineage>
        <taxon>unclassified sequences</taxon>
        <taxon>metagenomes</taxon>
        <taxon>ecological metagenomes</taxon>
    </lineage>
</organism>
<dbReference type="AlphaFoldDB" id="X1CWJ0"/>
<feature type="region of interest" description="Disordered" evidence="1">
    <location>
        <begin position="1"/>
        <end position="31"/>
    </location>
</feature>
<feature type="compositionally biased region" description="Basic residues" evidence="1">
    <location>
        <begin position="8"/>
        <end position="17"/>
    </location>
</feature>
<proteinExistence type="predicted"/>
<evidence type="ECO:0000313" key="2">
    <source>
        <dbReference type="EMBL" id="GAH00435.1"/>
    </source>
</evidence>
<gene>
    <name evidence="2" type="ORF">S01H4_41598</name>
</gene>
<dbReference type="EMBL" id="BART01022765">
    <property type="protein sequence ID" value="GAH00435.1"/>
    <property type="molecule type" value="Genomic_DNA"/>
</dbReference>
<name>X1CWJ0_9ZZZZ</name>
<evidence type="ECO:0000256" key="1">
    <source>
        <dbReference type="SAM" id="MobiDB-lite"/>
    </source>
</evidence>